<protein>
    <recommendedName>
        <fullName evidence="3">Legume lectin domain-containing protein</fullName>
    </recommendedName>
</protein>
<accession>A0A7N2LZX2</accession>
<dbReference type="Proteomes" id="UP000594261">
    <property type="component" value="Chromosome 6"/>
</dbReference>
<dbReference type="PANTHER" id="PTHR32401:SF49">
    <property type="entry name" value="OS10G0129200 PROTEIN"/>
    <property type="match status" value="1"/>
</dbReference>
<dbReference type="OrthoDB" id="913265at2759"/>
<dbReference type="KEGG" id="qlo:115950271"/>
<comment type="similarity">
    <text evidence="1">Belongs to the leguminous lectin family.</text>
</comment>
<dbReference type="Gramene" id="QL06p039647:mrna">
    <property type="protein sequence ID" value="QL06p039647:mrna:CDS:1"/>
    <property type="gene ID" value="QL06p039647"/>
</dbReference>
<feature type="domain" description="Legume lectin" evidence="3">
    <location>
        <begin position="1"/>
        <end position="97"/>
    </location>
</feature>
<reference evidence="4" key="2">
    <citation type="submission" date="2021-01" db="UniProtKB">
        <authorList>
            <consortium name="EnsemblPlants"/>
        </authorList>
    </citation>
    <scope>IDENTIFICATION</scope>
</reference>
<dbReference type="InterPro" id="IPR013320">
    <property type="entry name" value="ConA-like_dom_sf"/>
</dbReference>
<evidence type="ECO:0000256" key="2">
    <source>
        <dbReference type="ARBA" id="ARBA00022734"/>
    </source>
</evidence>
<dbReference type="GeneID" id="115950271"/>
<dbReference type="RefSeq" id="XP_030923355.1">
    <property type="nucleotide sequence ID" value="XM_031067495.1"/>
</dbReference>
<dbReference type="InterPro" id="IPR050258">
    <property type="entry name" value="Leguminous_Lectin"/>
</dbReference>
<gene>
    <name evidence="4" type="primary">LOC115950271</name>
</gene>
<dbReference type="AlphaFoldDB" id="A0A7N2LZX2"/>
<organism evidence="4 5">
    <name type="scientific">Quercus lobata</name>
    <name type="common">Valley oak</name>
    <dbReference type="NCBI Taxonomy" id="97700"/>
    <lineage>
        <taxon>Eukaryota</taxon>
        <taxon>Viridiplantae</taxon>
        <taxon>Streptophyta</taxon>
        <taxon>Embryophyta</taxon>
        <taxon>Tracheophyta</taxon>
        <taxon>Spermatophyta</taxon>
        <taxon>Magnoliopsida</taxon>
        <taxon>eudicotyledons</taxon>
        <taxon>Gunneridae</taxon>
        <taxon>Pentapetalae</taxon>
        <taxon>rosids</taxon>
        <taxon>fabids</taxon>
        <taxon>Fagales</taxon>
        <taxon>Fagaceae</taxon>
        <taxon>Quercus</taxon>
    </lineage>
</organism>
<dbReference type="Pfam" id="PF00139">
    <property type="entry name" value="Lectin_legB"/>
    <property type="match status" value="1"/>
</dbReference>
<sequence>MIQLTPDEVDNWGRATYSEQMHLWDKNSGVANFTSNFSFIIYSRGKDKYSDGLMFFLSTLDFPDPNPTNGPGLGLVSGVQMGQRNFLNKYQFVAVEFAEPPPHHTLSSPELCMELGNIPEQRLN</sequence>
<evidence type="ECO:0000259" key="3">
    <source>
        <dbReference type="Pfam" id="PF00139"/>
    </source>
</evidence>
<evidence type="ECO:0000313" key="5">
    <source>
        <dbReference type="Proteomes" id="UP000594261"/>
    </source>
</evidence>
<proteinExistence type="inferred from homology"/>
<dbReference type="EnsemblPlants" id="QL06p039647:mrna">
    <property type="protein sequence ID" value="QL06p039647:mrna:CDS:1"/>
    <property type="gene ID" value="QL06p039647"/>
</dbReference>
<keyword evidence="2" id="KW-0430">Lectin</keyword>
<dbReference type="GO" id="GO:0030246">
    <property type="term" value="F:carbohydrate binding"/>
    <property type="evidence" value="ECO:0007669"/>
    <property type="project" value="UniProtKB-KW"/>
</dbReference>
<dbReference type="InParanoid" id="A0A7N2LZX2"/>
<dbReference type="InterPro" id="IPR001220">
    <property type="entry name" value="Legume_lectin_dom"/>
</dbReference>
<dbReference type="Gene3D" id="2.60.120.200">
    <property type="match status" value="1"/>
</dbReference>
<evidence type="ECO:0000256" key="1">
    <source>
        <dbReference type="ARBA" id="ARBA00007606"/>
    </source>
</evidence>
<dbReference type="EMBL" id="LRBV02000006">
    <property type="status" value="NOT_ANNOTATED_CDS"/>
    <property type="molecule type" value="Genomic_DNA"/>
</dbReference>
<evidence type="ECO:0000313" key="4">
    <source>
        <dbReference type="EnsemblPlants" id="QL06p039647:mrna:CDS:1"/>
    </source>
</evidence>
<dbReference type="PANTHER" id="PTHR32401">
    <property type="entry name" value="CONCANAVALIN A-LIKE LECTIN FAMILY PROTEIN"/>
    <property type="match status" value="1"/>
</dbReference>
<name>A0A7N2LZX2_QUELO</name>
<dbReference type="SUPFAM" id="SSF49899">
    <property type="entry name" value="Concanavalin A-like lectins/glucanases"/>
    <property type="match status" value="1"/>
</dbReference>
<keyword evidence="5" id="KW-1185">Reference proteome</keyword>
<reference evidence="4 5" key="1">
    <citation type="journal article" date="2016" name="G3 (Bethesda)">
        <title>First Draft Assembly and Annotation of the Genome of a California Endemic Oak Quercus lobata Nee (Fagaceae).</title>
        <authorList>
            <person name="Sork V.L."/>
            <person name="Fitz-Gibbon S.T."/>
            <person name="Puiu D."/>
            <person name="Crepeau M."/>
            <person name="Gugger P.F."/>
            <person name="Sherman R."/>
            <person name="Stevens K."/>
            <person name="Langley C.H."/>
            <person name="Pellegrini M."/>
            <person name="Salzberg S.L."/>
        </authorList>
    </citation>
    <scope>NUCLEOTIDE SEQUENCE [LARGE SCALE GENOMIC DNA]</scope>
    <source>
        <strain evidence="4 5">cv. SW786</strain>
    </source>
</reference>